<dbReference type="OrthoDB" id="7870126at2"/>
<keyword evidence="2" id="KW-1185">Reference proteome</keyword>
<gene>
    <name evidence="1" type="ORF">DI396_01605</name>
</gene>
<dbReference type="Proteomes" id="UP000248012">
    <property type="component" value="Unassembled WGS sequence"/>
</dbReference>
<protein>
    <recommendedName>
        <fullName evidence="3">N-acetyltransferase domain-containing protein</fullName>
    </recommendedName>
</protein>
<evidence type="ECO:0008006" key="3">
    <source>
        <dbReference type="Google" id="ProtNLM"/>
    </source>
</evidence>
<evidence type="ECO:0000313" key="2">
    <source>
        <dbReference type="Proteomes" id="UP000248012"/>
    </source>
</evidence>
<comment type="caution">
    <text evidence="1">The sequence shown here is derived from an EMBL/GenBank/DDBJ whole genome shotgun (WGS) entry which is preliminary data.</text>
</comment>
<evidence type="ECO:0000313" key="1">
    <source>
        <dbReference type="EMBL" id="PYC48816.1"/>
    </source>
</evidence>
<proteinExistence type="predicted"/>
<name>A0A2V4NUW8_9RHOB</name>
<dbReference type="AlphaFoldDB" id="A0A2V4NUW8"/>
<organism evidence="1 2">
    <name type="scientific">Litorivita pollutaquae</name>
    <dbReference type="NCBI Taxonomy" id="2200892"/>
    <lineage>
        <taxon>Bacteria</taxon>
        <taxon>Pseudomonadati</taxon>
        <taxon>Pseudomonadota</taxon>
        <taxon>Alphaproteobacteria</taxon>
        <taxon>Rhodobacterales</taxon>
        <taxon>Paracoccaceae</taxon>
        <taxon>Litorivita</taxon>
    </lineage>
</organism>
<sequence>MLELCDTLNLHATTPAGLDALTMYDAVQDLIDEARLVPSEADETWTEERCLFSECALMDGEELVGFGRLVWDQDVAGALPKIYDLALRRAYRSAFLIDAIQAELIEQYAYLAEAGEEILTHDGRRVDISPVAARLRDPSALRLCA</sequence>
<accession>A0A2V4NUW8</accession>
<dbReference type="EMBL" id="QFVT01000002">
    <property type="protein sequence ID" value="PYC48816.1"/>
    <property type="molecule type" value="Genomic_DNA"/>
</dbReference>
<reference evidence="1 2" key="1">
    <citation type="submission" date="2018-05" db="EMBL/GenBank/DDBJ databases">
        <title>Oceanovita maritima gen. nov., sp. nov., a marine bacterium in the family Rhodobacteraceae isolated from surface seawater of Lundu port Xiamen, China.</title>
        <authorList>
            <person name="Hetharua B.H."/>
            <person name="Min D."/>
            <person name="Liao H."/>
            <person name="Tian Y."/>
        </authorList>
    </citation>
    <scope>NUCLEOTIDE SEQUENCE [LARGE SCALE GENOMIC DNA]</scope>
    <source>
        <strain evidence="1 2">FSX-11</strain>
    </source>
</reference>
<dbReference type="RefSeq" id="WP_110794395.1">
    <property type="nucleotide sequence ID" value="NZ_KZ826481.1"/>
</dbReference>